<evidence type="ECO:0000259" key="3">
    <source>
        <dbReference type="Pfam" id="PF13400"/>
    </source>
</evidence>
<protein>
    <submittedName>
        <fullName evidence="4">Secreted protein</fullName>
    </submittedName>
</protein>
<evidence type="ECO:0000313" key="4">
    <source>
        <dbReference type="EMBL" id="CCA57970.1"/>
    </source>
</evidence>
<dbReference type="AlphaFoldDB" id="F2R179"/>
<dbReference type="STRING" id="953739.SVEN_4684"/>
<feature type="domain" description="Putative Flp pilus-assembly TadG-like N-terminal" evidence="3">
    <location>
        <begin position="9"/>
        <end position="56"/>
    </location>
</feature>
<feature type="transmembrane region" description="Helical" evidence="2">
    <location>
        <begin position="12"/>
        <end position="32"/>
    </location>
</feature>
<keyword evidence="2" id="KW-1133">Transmembrane helix</keyword>
<evidence type="ECO:0000313" key="5">
    <source>
        <dbReference type="Proteomes" id="UP000006854"/>
    </source>
</evidence>
<accession>F2R179</accession>
<evidence type="ECO:0000256" key="1">
    <source>
        <dbReference type="SAM" id="MobiDB-lite"/>
    </source>
</evidence>
<dbReference type="RefSeq" id="WP_015035871.1">
    <property type="nucleotide sequence ID" value="NC_018750.1"/>
</dbReference>
<reference evidence="4 5" key="1">
    <citation type="journal article" date="2011" name="BMC Genomics">
        <title>Genome-wide analysis of the role of GlnR in Streptomyces venezuelae provides new insights into global nitrogen regulation in actinomycetes.</title>
        <authorList>
            <person name="Pullan S.T."/>
            <person name="Bibb M.J."/>
            <person name="Merrick M."/>
        </authorList>
    </citation>
    <scope>NUCLEOTIDE SEQUENCE [LARGE SCALE GENOMIC DNA]</scope>
    <source>
        <strain evidence="4">ATCC 10712</strain>
    </source>
</reference>
<dbReference type="GeneID" id="51865245"/>
<gene>
    <name evidence="4" type="ordered locus">SVEN_4684</name>
</gene>
<feature type="compositionally biased region" description="Acidic residues" evidence="1">
    <location>
        <begin position="157"/>
        <end position="178"/>
    </location>
</feature>
<dbReference type="OrthoDB" id="4337756at2"/>
<dbReference type="HOGENOM" id="CLU_110728_0_0_11"/>
<dbReference type="Proteomes" id="UP000006854">
    <property type="component" value="Chromosome"/>
</dbReference>
<keyword evidence="2" id="KW-0812">Transmembrane</keyword>
<sequence>MPRGSGDAGQAFPVYIAAIAGLLFLGFVYFVVGQAGATRSSAQTAADAAALAAAQDARDQLREGWLAVILDPGQWDDFRRGIVYDVPLACRRADDFAGRNGADVLGGSCLRLSGQEGFSVTVSTRKSVGLPGTEARHAVATAKAVIEPKCTFKPPEEPEPEVTEPDPDPTEPGEEPVPEPEPITGLTCDGEAWTIDPENPELPAIEDLFTVRLAGDEE</sequence>
<dbReference type="EMBL" id="FR845719">
    <property type="protein sequence ID" value="CCA57970.1"/>
    <property type="molecule type" value="Genomic_DNA"/>
</dbReference>
<organism evidence="4 5">
    <name type="scientific">Streptomyces venezuelae (strain ATCC 10712 / CBS 650.69 / DSM 40230 / JCM 4526 / NBRC 13096 / PD 04745)</name>
    <dbReference type="NCBI Taxonomy" id="953739"/>
    <lineage>
        <taxon>Bacteria</taxon>
        <taxon>Bacillati</taxon>
        <taxon>Actinomycetota</taxon>
        <taxon>Actinomycetes</taxon>
        <taxon>Kitasatosporales</taxon>
        <taxon>Streptomycetaceae</taxon>
        <taxon>Streptomyces</taxon>
    </lineage>
</organism>
<keyword evidence="5" id="KW-1185">Reference proteome</keyword>
<dbReference type="Pfam" id="PF13400">
    <property type="entry name" value="Tad"/>
    <property type="match status" value="1"/>
</dbReference>
<evidence type="ECO:0000256" key="2">
    <source>
        <dbReference type="SAM" id="Phobius"/>
    </source>
</evidence>
<dbReference type="KEGG" id="sve:SVEN_4684"/>
<keyword evidence="2" id="KW-0472">Membrane</keyword>
<proteinExistence type="predicted"/>
<feature type="region of interest" description="Disordered" evidence="1">
    <location>
        <begin position="151"/>
        <end position="201"/>
    </location>
</feature>
<dbReference type="eggNOG" id="ENOG5031WU6">
    <property type="taxonomic scope" value="Bacteria"/>
</dbReference>
<name>F2R179_STRVP</name>
<dbReference type="InterPro" id="IPR028087">
    <property type="entry name" value="Tad_N"/>
</dbReference>